<keyword evidence="2" id="KW-0808">Transferase</keyword>
<reference evidence="2" key="1">
    <citation type="journal article" date="2019" name="Sci. Rep.">
        <title>Draft genome of Tanacetum cinerariifolium, the natural source of mosquito coil.</title>
        <authorList>
            <person name="Yamashiro T."/>
            <person name="Shiraishi A."/>
            <person name="Satake H."/>
            <person name="Nakayama K."/>
        </authorList>
    </citation>
    <scope>NUCLEOTIDE SEQUENCE</scope>
</reference>
<keyword evidence="2" id="KW-0695">RNA-directed DNA polymerase</keyword>
<evidence type="ECO:0000313" key="2">
    <source>
        <dbReference type="EMBL" id="GFA88674.1"/>
    </source>
</evidence>
<dbReference type="AlphaFoldDB" id="A0A699KE77"/>
<dbReference type="CDD" id="cd00303">
    <property type="entry name" value="retropepsin_like"/>
    <property type="match status" value="1"/>
</dbReference>
<dbReference type="Gene3D" id="2.40.70.10">
    <property type="entry name" value="Acid Proteases"/>
    <property type="match status" value="1"/>
</dbReference>
<comment type="caution">
    <text evidence="2">The sequence shown here is derived from an EMBL/GenBank/DDBJ whole genome shotgun (WGS) entry which is preliminary data.</text>
</comment>
<dbReference type="GO" id="GO:0003964">
    <property type="term" value="F:RNA-directed DNA polymerase activity"/>
    <property type="evidence" value="ECO:0007669"/>
    <property type="project" value="UniProtKB-KW"/>
</dbReference>
<keyword evidence="2" id="KW-0548">Nucleotidyltransferase</keyword>
<dbReference type="InterPro" id="IPR032567">
    <property type="entry name" value="RTL1-rel"/>
</dbReference>
<dbReference type="InterPro" id="IPR021109">
    <property type="entry name" value="Peptidase_aspartic_dom_sf"/>
</dbReference>
<dbReference type="Pfam" id="PF08284">
    <property type="entry name" value="RVP_2"/>
    <property type="match status" value="1"/>
</dbReference>
<evidence type="ECO:0000256" key="1">
    <source>
        <dbReference type="SAM" id="MobiDB-lite"/>
    </source>
</evidence>
<feature type="non-terminal residue" evidence="2">
    <location>
        <position position="583"/>
    </location>
</feature>
<gene>
    <name evidence="2" type="ORF">Tci_660646</name>
</gene>
<proteinExistence type="predicted"/>
<dbReference type="InterPro" id="IPR043502">
    <property type="entry name" value="DNA/RNA_pol_sf"/>
</dbReference>
<organism evidence="2">
    <name type="scientific">Tanacetum cinerariifolium</name>
    <name type="common">Dalmatian daisy</name>
    <name type="synonym">Chrysanthemum cinerariifolium</name>
    <dbReference type="NCBI Taxonomy" id="118510"/>
    <lineage>
        <taxon>Eukaryota</taxon>
        <taxon>Viridiplantae</taxon>
        <taxon>Streptophyta</taxon>
        <taxon>Embryophyta</taxon>
        <taxon>Tracheophyta</taxon>
        <taxon>Spermatophyta</taxon>
        <taxon>Magnoliopsida</taxon>
        <taxon>eudicotyledons</taxon>
        <taxon>Gunneridae</taxon>
        <taxon>Pentapetalae</taxon>
        <taxon>asterids</taxon>
        <taxon>campanulids</taxon>
        <taxon>Asterales</taxon>
        <taxon>Asteraceae</taxon>
        <taxon>Asteroideae</taxon>
        <taxon>Anthemideae</taxon>
        <taxon>Anthemidinae</taxon>
        <taxon>Tanacetum</taxon>
    </lineage>
</organism>
<dbReference type="PANTHER" id="PTHR15503">
    <property type="entry name" value="LDOC1 RELATED"/>
    <property type="match status" value="1"/>
</dbReference>
<feature type="compositionally biased region" description="Basic and acidic residues" evidence="1">
    <location>
        <begin position="80"/>
        <end position="89"/>
    </location>
</feature>
<protein>
    <submittedName>
        <fullName evidence="2">Putative reverse transcriptase domain-containing protein</fullName>
    </submittedName>
</protein>
<sequence length="583" mass="65453">TRVRRDTNEIYSRLDDEQSERRLLAGRLNMLFRDRRAHAYTRHLIETEARLSREAWTAAAYTDIDSDAVTTEISNPTTRTGDHTTRTCDHTTGTGDSPTGTCDSLTRIGYRTTGTARTRWSLLSITGSIPASKALDYDVSESLRSTADQETTNTTSVTNAQLHVMIEQGVTAALAARDDLRSKNGDDSHNSGTGVRRTERSTRECTYTDFLKCQPLHFKGTEGVASLSQWFERMESVFHISNCAVENQAKFATCTLHSVALTWWNTHEMALLCERMFPEEFDKIERYIGGLPDMIHGSVVASKPRHFKRDCPKLNNKNGGNGNAQGWVYDVGNAERNRNAAGNPDSNVVTGTFLLNNRYAYILFDTGADRSFVSIAFSSLIDIIPTQLDNHYDVELADGKIVRINTIIQGCILNLLNHPFTIDLMPVELGSFDVIICMDWLRRHHAMIVCDEKLVRVPFGNKTLVFRGAECYIRRESRLTIISCSKVQEYRAKGCHVYLAQISATKEDDKSKGKQVKDVPIVQDFPEVFPEDLPGLPPARPVEFQIDLIPGATPVARAPYRLAPFKMKELSKQLQELSDKGFI</sequence>
<dbReference type="SUPFAM" id="SSF50630">
    <property type="entry name" value="Acid proteases"/>
    <property type="match status" value="1"/>
</dbReference>
<dbReference type="PANTHER" id="PTHR15503:SF45">
    <property type="entry name" value="RNA-DIRECTED DNA POLYMERASE HOMOLOG"/>
    <property type="match status" value="1"/>
</dbReference>
<feature type="region of interest" description="Disordered" evidence="1">
    <location>
        <begin position="72"/>
        <end position="98"/>
    </location>
</feature>
<accession>A0A699KE77</accession>
<dbReference type="Gene3D" id="3.10.10.10">
    <property type="entry name" value="HIV Type 1 Reverse Transcriptase, subunit A, domain 1"/>
    <property type="match status" value="1"/>
</dbReference>
<name>A0A699KE77_TANCI</name>
<dbReference type="EMBL" id="BKCJ010507537">
    <property type="protein sequence ID" value="GFA88674.1"/>
    <property type="molecule type" value="Genomic_DNA"/>
</dbReference>
<dbReference type="SUPFAM" id="SSF56672">
    <property type="entry name" value="DNA/RNA polymerases"/>
    <property type="match status" value="1"/>
</dbReference>
<feature type="non-terminal residue" evidence="2">
    <location>
        <position position="1"/>
    </location>
</feature>